<dbReference type="SUPFAM" id="SSF56672">
    <property type="entry name" value="DNA/RNA polymerases"/>
    <property type="match status" value="1"/>
</dbReference>
<dbReference type="PANTHER" id="PTHR36688">
    <property type="entry name" value="ENDO/EXONUCLEASE/PHOSPHATASE DOMAIN-CONTAINING PROTEIN"/>
    <property type="match status" value="1"/>
</dbReference>
<dbReference type="Gene3D" id="3.60.10.10">
    <property type="entry name" value="Endonuclease/exonuclease/phosphatase"/>
    <property type="match status" value="1"/>
</dbReference>
<comment type="caution">
    <text evidence="2">The sequence shown here is derived from an EMBL/GenBank/DDBJ whole genome shotgun (WGS) entry which is preliminary data.</text>
</comment>
<dbReference type="InterPro" id="IPR052560">
    <property type="entry name" value="RdDP_mobile_element"/>
</dbReference>
<keyword evidence="2" id="KW-0548">Nucleotidyltransferase</keyword>
<proteinExistence type="predicted"/>
<dbReference type="Proteomes" id="UP000276133">
    <property type="component" value="Unassembled WGS sequence"/>
</dbReference>
<reference evidence="2 3" key="1">
    <citation type="journal article" date="2018" name="Sci. Rep.">
        <title>Genomic signatures of local adaptation to the degree of environmental predictability in rotifers.</title>
        <authorList>
            <person name="Franch-Gras L."/>
            <person name="Hahn C."/>
            <person name="Garcia-Roger E.M."/>
            <person name="Carmona M.J."/>
            <person name="Serra M."/>
            <person name="Gomez A."/>
        </authorList>
    </citation>
    <scope>NUCLEOTIDE SEQUENCE [LARGE SCALE GENOMIC DNA]</scope>
    <source>
        <strain evidence="2">HYR1</strain>
    </source>
</reference>
<dbReference type="SUPFAM" id="SSF56219">
    <property type="entry name" value="DNase I-like"/>
    <property type="match status" value="1"/>
</dbReference>
<dbReference type="STRING" id="10195.A0A3M7PAI7"/>
<keyword evidence="3" id="KW-1185">Reference proteome</keyword>
<accession>A0A3M7PAI7</accession>
<feature type="non-terminal residue" evidence="2">
    <location>
        <position position="1"/>
    </location>
</feature>
<evidence type="ECO:0000259" key="1">
    <source>
        <dbReference type="PROSITE" id="PS50878"/>
    </source>
</evidence>
<dbReference type="PANTHER" id="PTHR36688:SF1">
    <property type="entry name" value="ENDONUCLEASE_EXONUCLEASE_PHOSPHATASE DOMAIN-CONTAINING PROTEIN"/>
    <property type="match status" value="1"/>
</dbReference>
<dbReference type="InterPro" id="IPR005135">
    <property type="entry name" value="Endo/exonuclease/phosphatase"/>
</dbReference>
<dbReference type="Pfam" id="PF00078">
    <property type="entry name" value="RVT_1"/>
    <property type="match status" value="1"/>
</dbReference>
<keyword evidence="2" id="KW-0808">Transferase</keyword>
<dbReference type="InterPro" id="IPR043502">
    <property type="entry name" value="DNA/RNA_pol_sf"/>
</dbReference>
<dbReference type="EMBL" id="REGN01012346">
    <property type="protein sequence ID" value="RMZ95734.1"/>
    <property type="molecule type" value="Genomic_DNA"/>
</dbReference>
<protein>
    <submittedName>
        <fullName evidence="2">RNA-directed DNA polymerase from mobile element</fullName>
    </submittedName>
</protein>
<dbReference type="InterPro" id="IPR000477">
    <property type="entry name" value="RT_dom"/>
</dbReference>
<dbReference type="InterPro" id="IPR036691">
    <property type="entry name" value="Endo/exonu/phosph_ase_sf"/>
</dbReference>
<dbReference type="CDD" id="cd01650">
    <property type="entry name" value="RT_nLTR_like"/>
    <property type="match status" value="1"/>
</dbReference>
<dbReference type="GO" id="GO:0003964">
    <property type="term" value="F:RNA-directed DNA polymerase activity"/>
    <property type="evidence" value="ECO:0007669"/>
    <property type="project" value="UniProtKB-KW"/>
</dbReference>
<gene>
    <name evidence="2" type="ORF">BpHYR1_031881</name>
</gene>
<dbReference type="AlphaFoldDB" id="A0A3M7PAI7"/>
<dbReference type="PROSITE" id="PS50878">
    <property type="entry name" value="RT_POL"/>
    <property type="match status" value="1"/>
</dbReference>
<evidence type="ECO:0000313" key="2">
    <source>
        <dbReference type="EMBL" id="RMZ95734.1"/>
    </source>
</evidence>
<keyword evidence="2" id="KW-0695">RNA-directed DNA polymerase</keyword>
<dbReference type="Pfam" id="PF14529">
    <property type="entry name" value="Exo_endo_phos_2"/>
    <property type="match status" value="1"/>
</dbReference>
<evidence type="ECO:0000313" key="3">
    <source>
        <dbReference type="Proteomes" id="UP000276133"/>
    </source>
</evidence>
<sequence length="514" mass="59493">NSELFVFSLYNPPNVLLNFEFFKTVNKKCRNYILGGDLNARTKQIGCVGENENGIMLERIINELDFSVINDKLSSSLIDKITDFSVLNSQDMTSDHFPIEASISMGYQLENKSEAKREILYSQIVNITESSLTIDQLNDKITEKIISASHKSIPYLSKKIYKTSLPPNIVNLIKERRKLKNEAASGPDQIHNLMLKNLPGNSLIEIIELFNLSLREASSLQDPLNYRPISISSCLGKLLERIVYSRLYNILEQNSLLIQEQSGFRKHRRTADNLFFLIQKIVESFNRKKRVSGLFFDISKAFDRVWHEGLLFKLIKINQPHFLTNWIRSFLDSRTFEVNVNDHLSEEYQITAGVPQGSVISPLLFSIYINDIPKRNKTNNEYSLLFADDLVTFFIHNKKGNLENKIKKNKNEVEQWLIKWKMKISIEKSCSVVFSRYKKESDNLNLKIYGNRIVSQKEIKFLGIKFDSKLNFNILVDEIKERCINRLNIIKILSNKKWGLNQNTLGNLYKSLVG</sequence>
<name>A0A3M7PAI7_BRAPC</name>
<dbReference type="OrthoDB" id="6766060at2759"/>
<organism evidence="2 3">
    <name type="scientific">Brachionus plicatilis</name>
    <name type="common">Marine rotifer</name>
    <name type="synonym">Brachionus muelleri</name>
    <dbReference type="NCBI Taxonomy" id="10195"/>
    <lineage>
        <taxon>Eukaryota</taxon>
        <taxon>Metazoa</taxon>
        <taxon>Spiralia</taxon>
        <taxon>Gnathifera</taxon>
        <taxon>Rotifera</taxon>
        <taxon>Eurotatoria</taxon>
        <taxon>Monogononta</taxon>
        <taxon>Pseudotrocha</taxon>
        <taxon>Ploima</taxon>
        <taxon>Brachionidae</taxon>
        <taxon>Brachionus</taxon>
    </lineage>
</organism>
<feature type="domain" description="Reverse transcriptase" evidence="1">
    <location>
        <begin position="179"/>
        <end position="466"/>
    </location>
</feature>